<sequence length="229" mass="26370">MACQNAKMRTSKWILLDGAPGTVDSRSLFEDFLDVLDGNVKKITIILFRDPETFRAGELHKHYSAWVAILYDNEKAKYPPEKDFDNQASCGDFTHFISKTLEERLQTGAVRMWGKFGEVPAPNLLLLLTVEPLKPRLCVDARFLNLWMRDTPFSLDTFKDVPRYISLDSRMSKIDDKSGYDHVSLTDESMQYFGIRWGDWWLVRATLPFGWGELAICISDNRLGSDELF</sequence>
<name>A7S4E4_NEMVE</name>
<dbReference type="InParanoid" id="A7S4E4"/>
<organism evidence="1 2">
    <name type="scientific">Nematostella vectensis</name>
    <name type="common">Starlet sea anemone</name>
    <dbReference type="NCBI Taxonomy" id="45351"/>
    <lineage>
        <taxon>Eukaryota</taxon>
        <taxon>Metazoa</taxon>
        <taxon>Cnidaria</taxon>
        <taxon>Anthozoa</taxon>
        <taxon>Hexacorallia</taxon>
        <taxon>Actiniaria</taxon>
        <taxon>Edwardsiidae</taxon>
        <taxon>Nematostella</taxon>
    </lineage>
</organism>
<dbReference type="Proteomes" id="UP000001593">
    <property type="component" value="Unassembled WGS sequence"/>
</dbReference>
<dbReference type="InterPro" id="IPR043502">
    <property type="entry name" value="DNA/RNA_pol_sf"/>
</dbReference>
<proteinExistence type="predicted"/>
<keyword evidence="2" id="KW-1185">Reference proteome</keyword>
<dbReference type="InterPro" id="IPR043128">
    <property type="entry name" value="Rev_trsase/Diguanyl_cyclase"/>
</dbReference>
<evidence type="ECO:0000313" key="2">
    <source>
        <dbReference type="Proteomes" id="UP000001593"/>
    </source>
</evidence>
<reference evidence="1 2" key="1">
    <citation type="journal article" date="2007" name="Science">
        <title>Sea anemone genome reveals ancestral eumetazoan gene repertoire and genomic organization.</title>
        <authorList>
            <person name="Putnam N.H."/>
            <person name="Srivastava M."/>
            <person name="Hellsten U."/>
            <person name="Dirks B."/>
            <person name="Chapman J."/>
            <person name="Salamov A."/>
            <person name="Terry A."/>
            <person name="Shapiro H."/>
            <person name="Lindquist E."/>
            <person name="Kapitonov V.V."/>
            <person name="Jurka J."/>
            <person name="Genikhovich G."/>
            <person name="Grigoriev I.V."/>
            <person name="Lucas S.M."/>
            <person name="Steele R.E."/>
            <person name="Finnerty J.R."/>
            <person name="Technau U."/>
            <person name="Martindale M.Q."/>
            <person name="Rokhsar D.S."/>
        </authorList>
    </citation>
    <scope>NUCLEOTIDE SEQUENCE [LARGE SCALE GENOMIC DNA]</scope>
    <source>
        <strain evidence="2">CH2 X CH6</strain>
    </source>
</reference>
<dbReference type="SUPFAM" id="SSF56672">
    <property type="entry name" value="DNA/RNA polymerases"/>
    <property type="match status" value="1"/>
</dbReference>
<protein>
    <submittedName>
        <fullName evidence="1">Uncharacterized protein</fullName>
    </submittedName>
</protein>
<dbReference type="EMBL" id="DS469578">
    <property type="protein sequence ID" value="EDO41401.1"/>
    <property type="molecule type" value="Genomic_DNA"/>
</dbReference>
<dbReference type="Gene3D" id="3.30.70.270">
    <property type="match status" value="1"/>
</dbReference>
<dbReference type="Gene3D" id="3.10.10.10">
    <property type="entry name" value="HIV Type 1 Reverse Transcriptase, subunit A, domain 1"/>
    <property type="match status" value="1"/>
</dbReference>
<evidence type="ECO:0000313" key="1">
    <source>
        <dbReference type="EMBL" id="EDO41401.1"/>
    </source>
</evidence>
<accession>A7S4E4</accession>
<dbReference type="PhylomeDB" id="A7S4E4"/>
<gene>
    <name evidence="1" type="ORF">NEMVEDRAFT_v1g206642</name>
</gene>
<dbReference type="HOGENOM" id="CLU_1211050_0_0_1"/>
<dbReference type="AlphaFoldDB" id="A7S4E4"/>